<evidence type="ECO:0000256" key="6">
    <source>
        <dbReference type="ARBA" id="ARBA00022801"/>
    </source>
</evidence>
<dbReference type="InterPro" id="IPR001394">
    <property type="entry name" value="Peptidase_C19_UCH"/>
</dbReference>
<dbReference type="InterPro" id="IPR038765">
    <property type="entry name" value="Papain-like_cys_pep_sf"/>
</dbReference>
<dbReference type="PROSITE" id="PS50235">
    <property type="entry name" value="USP_3"/>
    <property type="match status" value="1"/>
</dbReference>
<evidence type="ECO:0000313" key="11">
    <source>
        <dbReference type="Proteomes" id="UP001150538"/>
    </source>
</evidence>
<evidence type="ECO:0000313" key="10">
    <source>
        <dbReference type="EMBL" id="KAJ1915285.1"/>
    </source>
</evidence>
<feature type="region of interest" description="Disordered" evidence="8">
    <location>
        <begin position="582"/>
        <end position="604"/>
    </location>
</feature>
<feature type="compositionally biased region" description="Polar residues" evidence="8">
    <location>
        <begin position="383"/>
        <end position="397"/>
    </location>
</feature>
<feature type="compositionally biased region" description="Gly residues" evidence="8">
    <location>
        <begin position="413"/>
        <end position="426"/>
    </location>
</feature>
<dbReference type="Gene3D" id="3.90.70.10">
    <property type="entry name" value="Cysteine proteinases"/>
    <property type="match status" value="1"/>
</dbReference>
<dbReference type="AlphaFoldDB" id="A0A9W7ZXK8"/>
<dbReference type="EMBL" id="JANBPU010000153">
    <property type="protein sequence ID" value="KAJ1915285.1"/>
    <property type="molecule type" value="Genomic_DNA"/>
</dbReference>
<proteinExistence type="inferred from homology"/>
<feature type="compositionally biased region" description="Low complexity" evidence="8">
    <location>
        <begin position="696"/>
        <end position="705"/>
    </location>
</feature>
<feature type="compositionally biased region" description="Polar residues" evidence="8">
    <location>
        <begin position="644"/>
        <end position="666"/>
    </location>
</feature>
<evidence type="ECO:0000256" key="5">
    <source>
        <dbReference type="ARBA" id="ARBA00022786"/>
    </source>
</evidence>
<evidence type="ECO:0000256" key="8">
    <source>
        <dbReference type="SAM" id="MobiDB-lite"/>
    </source>
</evidence>
<feature type="compositionally biased region" description="Basic and acidic residues" evidence="8">
    <location>
        <begin position="82"/>
        <end position="94"/>
    </location>
</feature>
<comment type="caution">
    <text evidence="10">The sequence shown here is derived from an EMBL/GenBank/DDBJ whole genome shotgun (WGS) entry which is preliminary data.</text>
</comment>
<feature type="domain" description="USP" evidence="9">
    <location>
        <begin position="777"/>
        <end position="1196"/>
    </location>
</feature>
<sequence length="1196" mass="132125">MIIIPRQGDYSTVKSNPKLKELRSTLSSDVVGILENLKMQLKERWTKDEKDQKEEERRKREREEQRRRSLKSSIGSTTATKLSRDADEFKRRYPEAPMNPVDDFTVPTGLSVSSNSISSHAPESGGLSKSGDAIMPALQISNSDNVYKDFHSRFDQIDNRAKQIDQSAERLKSVGSPQLNLSGATFNSSIASSSTNNRHAAHAPPTNSSSCTPEELQKWILSAQASMLAHRPEYPKILILDVRSTHEHLWGHIKAPNVVNIDPIGLREGYTSSQIENSLVLESERCQQLFRDRHLFDYVVYMDDSTQSPMTSSSTLTSTNPKTIENIKALRTLVNAIYYNEFEHPLRSCPMILIGGFQAWVKKIGDSGINWCSEHYIAQDSSRGVSGNNGQISTSLAGSGGRPGPVRIPSGSGRVGLGVGGGGGSGLSTPRPYSLQRVPSSEIQRRREAALYDENKADVITEAIKVQGSSQLTPFPSLPDNNITGNNGDNQYVPRNSVYDLFRDSQSYLGINDHLMGQQNYTYHQQQQSSYTTSSMNNSAQNGSIPSLSQFAQSKLSVRPSGLGVARRNTVFDDPFYAFTSGKDSVTATPSRPQANHKSVMSSPSISTINYPDLYIEKSTKPSPPQTIPSKPKALRPPEVIRSTKPQLSHTDSGSYTDVNNTSAATTAMIPLHNNGSSQKPVIPPKPREYSHYKSKSISPTGSSSTLSDLPLVKIPISQQVGIPLQKPATPGPAAATNTSLLGTSYMDTSMSDAAGAAIKLPSMDMINHQSMNIGITGLKNFGSTCYMNSVIQCLSGTLPFARYFMQGNWRRDIPAISGGADVPGTNANGSASSLSKYRNFTPQKLAHHFKFGKSKNDPNVQLVREFSRLLEHMWNGQYGSLSPTGFRDAIGALAPHFKSNEQQDCQEFASFLLDKLHETLNRVTVKPPPPPPLTQEQEFEFERLPDNAQSSIQWQQYMRRNWSIVSSIFQGQVQSRLRCLSCGQTSTTYSQFTELSVPIPSPPESSSSKRSSNFSINTGRDLKYSLYQCLDNFVEEEILGGENAWSCPRCKQKRQASKRLMISKLPLVLVVHLKRFLMHGLFRDKLESLVTFPIHNLDMKNYVLPHAAYLETGDQPSVDIPESSGGSPPTANISTKYRLYAVANHFGTLTGGHYTANVFSGHRNEWNNFDDTRASRVQESQIVTPAAYLLFFVRV</sequence>
<dbReference type="OrthoDB" id="292964at2759"/>
<organism evidence="10 11">
    <name type="scientific">Mycoemilia scoparia</name>
    <dbReference type="NCBI Taxonomy" id="417184"/>
    <lineage>
        <taxon>Eukaryota</taxon>
        <taxon>Fungi</taxon>
        <taxon>Fungi incertae sedis</taxon>
        <taxon>Zoopagomycota</taxon>
        <taxon>Kickxellomycotina</taxon>
        <taxon>Kickxellomycetes</taxon>
        <taxon>Kickxellales</taxon>
        <taxon>Kickxellaceae</taxon>
        <taxon>Mycoemilia</taxon>
    </lineage>
</organism>
<feature type="region of interest" description="Disordered" evidence="8">
    <location>
        <begin position="616"/>
        <end position="705"/>
    </location>
</feature>
<dbReference type="CDD" id="cd02674">
    <property type="entry name" value="Peptidase_C19R"/>
    <property type="match status" value="1"/>
</dbReference>
<protein>
    <recommendedName>
        <fullName evidence="3">ubiquitinyl hydrolase 1</fullName>
        <ecNumber evidence="3">3.4.19.12</ecNumber>
    </recommendedName>
</protein>
<name>A0A9W7ZXK8_9FUNG</name>
<dbReference type="PROSITE" id="PS00973">
    <property type="entry name" value="USP_2"/>
    <property type="match status" value="1"/>
</dbReference>
<reference evidence="10" key="1">
    <citation type="submission" date="2022-07" db="EMBL/GenBank/DDBJ databases">
        <title>Phylogenomic reconstructions and comparative analyses of Kickxellomycotina fungi.</title>
        <authorList>
            <person name="Reynolds N.K."/>
            <person name="Stajich J.E."/>
            <person name="Barry K."/>
            <person name="Grigoriev I.V."/>
            <person name="Crous P."/>
            <person name="Smith M.E."/>
        </authorList>
    </citation>
    <scope>NUCLEOTIDE SEQUENCE</scope>
    <source>
        <strain evidence="10">NBRC 100468</strain>
    </source>
</reference>
<evidence type="ECO:0000256" key="4">
    <source>
        <dbReference type="ARBA" id="ARBA00022670"/>
    </source>
</evidence>
<dbReference type="GO" id="GO:0004843">
    <property type="term" value="F:cysteine-type deubiquitinase activity"/>
    <property type="evidence" value="ECO:0007669"/>
    <property type="project" value="UniProtKB-EC"/>
</dbReference>
<evidence type="ECO:0000256" key="2">
    <source>
        <dbReference type="ARBA" id="ARBA00009085"/>
    </source>
</evidence>
<dbReference type="InterPro" id="IPR050185">
    <property type="entry name" value="Ub_carboxyl-term_hydrolase"/>
</dbReference>
<keyword evidence="4 10" id="KW-0645">Protease</keyword>
<keyword evidence="6 10" id="KW-0378">Hydrolase</keyword>
<dbReference type="GO" id="GO:0016579">
    <property type="term" value="P:protein deubiquitination"/>
    <property type="evidence" value="ECO:0007669"/>
    <property type="project" value="InterPro"/>
</dbReference>
<evidence type="ECO:0000256" key="1">
    <source>
        <dbReference type="ARBA" id="ARBA00000707"/>
    </source>
</evidence>
<accession>A0A9W7ZXK8</accession>
<gene>
    <name evidence="10" type="primary">DOA4</name>
    <name evidence="10" type="ORF">H4219_004398</name>
</gene>
<dbReference type="PANTHER" id="PTHR21646">
    <property type="entry name" value="UBIQUITIN CARBOXYL-TERMINAL HYDROLASE"/>
    <property type="match status" value="1"/>
</dbReference>
<comment type="catalytic activity">
    <reaction evidence="1">
        <text>Thiol-dependent hydrolysis of ester, thioester, amide, peptide and isopeptide bonds formed by the C-terminal Gly of ubiquitin (a 76-residue protein attached to proteins as an intracellular targeting signal).</text>
        <dbReference type="EC" id="3.4.19.12"/>
    </reaction>
</comment>
<feature type="compositionally biased region" description="Basic and acidic residues" evidence="8">
    <location>
        <begin position="45"/>
        <end position="67"/>
    </location>
</feature>
<feature type="compositionally biased region" description="Polar residues" evidence="8">
    <location>
        <begin position="185"/>
        <end position="198"/>
    </location>
</feature>
<dbReference type="EC" id="3.4.19.12" evidence="3"/>
<evidence type="ECO:0000256" key="7">
    <source>
        <dbReference type="ARBA" id="ARBA00022807"/>
    </source>
</evidence>
<feature type="region of interest" description="Disordered" evidence="8">
    <location>
        <begin position="45"/>
        <end position="105"/>
    </location>
</feature>
<dbReference type="PROSITE" id="PS00972">
    <property type="entry name" value="USP_1"/>
    <property type="match status" value="1"/>
</dbReference>
<dbReference type="InterPro" id="IPR036873">
    <property type="entry name" value="Rhodanese-like_dom_sf"/>
</dbReference>
<keyword evidence="11" id="KW-1185">Reference proteome</keyword>
<dbReference type="GO" id="GO:0006508">
    <property type="term" value="P:proteolysis"/>
    <property type="evidence" value="ECO:0007669"/>
    <property type="project" value="UniProtKB-KW"/>
</dbReference>
<feature type="compositionally biased region" description="Polar residues" evidence="8">
    <location>
        <begin position="71"/>
        <end position="81"/>
    </location>
</feature>
<feature type="region of interest" description="Disordered" evidence="8">
    <location>
        <begin position="185"/>
        <end position="212"/>
    </location>
</feature>
<feature type="region of interest" description="Disordered" evidence="8">
    <location>
        <begin position="522"/>
        <end position="546"/>
    </location>
</feature>
<dbReference type="Gene3D" id="3.40.250.10">
    <property type="entry name" value="Rhodanese-like domain"/>
    <property type="match status" value="1"/>
</dbReference>
<comment type="similarity">
    <text evidence="2">Belongs to the peptidase C19 family.</text>
</comment>
<dbReference type="Pfam" id="PF00443">
    <property type="entry name" value="UCH"/>
    <property type="match status" value="1"/>
</dbReference>
<dbReference type="InterPro" id="IPR028889">
    <property type="entry name" value="USP"/>
</dbReference>
<feature type="compositionally biased region" description="Low complexity" evidence="8">
    <location>
        <begin position="522"/>
        <end position="539"/>
    </location>
</feature>
<evidence type="ECO:0000256" key="3">
    <source>
        <dbReference type="ARBA" id="ARBA00012759"/>
    </source>
</evidence>
<keyword evidence="7" id="KW-0788">Thiol protease</keyword>
<dbReference type="InterPro" id="IPR018200">
    <property type="entry name" value="USP_CS"/>
</dbReference>
<dbReference type="Proteomes" id="UP001150538">
    <property type="component" value="Unassembled WGS sequence"/>
</dbReference>
<dbReference type="SUPFAM" id="SSF52821">
    <property type="entry name" value="Rhodanese/Cell cycle control phosphatase"/>
    <property type="match status" value="1"/>
</dbReference>
<dbReference type="PANTHER" id="PTHR21646:SF95">
    <property type="entry name" value="UBIQUITIN CARBOXYL-TERMINAL HYDROLASE 4-RELATED"/>
    <property type="match status" value="1"/>
</dbReference>
<dbReference type="SUPFAM" id="SSF54001">
    <property type="entry name" value="Cysteine proteinases"/>
    <property type="match status" value="1"/>
</dbReference>
<feature type="region of interest" description="Disordered" evidence="8">
    <location>
        <begin position="383"/>
        <end position="440"/>
    </location>
</feature>
<keyword evidence="5" id="KW-0833">Ubl conjugation pathway</keyword>
<evidence type="ECO:0000259" key="9">
    <source>
        <dbReference type="PROSITE" id="PS50235"/>
    </source>
</evidence>